<name>A0AAJ6BQ17_9SPHN</name>
<dbReference type="Proteomes" id="UP001218362">
    <property type="component" value="Chromosome"/>
</dbReference>
<evidence type="ECO:0008006" key="3">
    <source>
        <dbReference type="Google" id="ProtNLM"/>
    </source>
</evidence>
<accession>A0AAJ6BQ17</accession>
<proteinExistence type="predicted"/>
<reference evidence="1" key="1">
    <citation type="submission" date="2023-03" db="EMBL/GenBank/DDBJ databases">
        <title>Andean soil-derived lignocellulolytic bacterial consortium as a source of novel taxa and putative plastic-active enzymes.</title>
        <authorList>
            <person name="Diaz-Garcia L."/>
            <person name="Chuvochina M."/>
            <person name="Feuerriegel G."/>
            <person name="Bunk B."/>
            <person name="Sproer C."/>
            <person name="Streit W.R."/>
            <person name="Rodriguez L.M."/>
            <person name="Overmann J."/>
            <person name="Jimenez D.J."/>
        </authorList>
    </citation>
    <scope>NUCLEOTIDE SEQUENCE</scope>
    <source>
        <strain evidence="1">MAG 26</strain>
    </source>
</reference>
<dbReference type="KEGG" id="acob:P0Y56_15470"/>
<protein>
    <recommendedName>
        <fullName evidence="3">DDE domain-containing protein</fullName>
    </recommendedName>
</protein>
<dbReference type="EMBL" id="CP119316">
    <property type="protein sequence ID" value="WEK48472.1"/>
    <property type="molecule type" value="Genomic_DNA"/>
</dbReference>
<gene>
    <name evidence="1" type="ORF">P0Y56_15470</name>
</gene>
<organism evidence="1 2">
    <name type="scientific">Candidatus Andeanibacterium colombiense</name>
    <dbReference type="NCBI Taxonomy" id="3121345"/>
    <lineage>
        <taxon>Bacteria</taxon>
        <taxon>Pseudomonadati</taxon>
        <taxon>Pseudomonadota</taxon>
        <taxon>Alphaproteobacteria</taxon>
        <taxon>Sphingomonadales</taxon>
        <taxon>Sphingomonadaceae</taxon>
        <taxon>Candidatus Andeanibacterium</taxon>
    </lineage>
</organism>
<evidence type="ECO:0000313" key="2">
    <source>
        <dbReference type="Proteomes" id="UP001218362"/>
    </source>
</evidence>
<evidence type="ECO:0000313" key="1">
    <source>
        <dbReference type="EMBL" id="WEK48472.1"/>
    </source>
</evidence>
<dbReference type="AlphaFoldDB" id="A0AAJ6BQ17"/>
<sequence length="42" mass="4846">MESYVTGAHDKDAALRFMKKTLKRHGRIETITTDGLRSTRRP</sequence>